<evidence type="ECO:0000313" key="14">
    <source>
        <dbReference type="EMBL" id="KAK7861857.1"/>
    </source>
</evidence>
<evidence type="ECO:0000256" key="9">
    <source>
        <dbReference type="ARBA" id="ARBA00023098"/>
    </source>
</evidence>
<evidence type="ECO:0000256" key="11">
    <source>
        <dbReference type="ARBA" id="ARBA00023166"/>
    </source>
</evidence>
<keyword evidence="7 13" id="KW-1133">Transmembrane helix</keyword>
<keyword evidence="4 13" id="KW-0812">Transmembrane</keyword>
<dbReference type="Pfam" id="PF03694">
    <property type="entry name" value="Erg28"/>
    <property type="match status" value="1"/>
</dbReference>
<name>A0AAN9VI85_9ORTH</name>
<evidence type="ECO:0000256" key="2">
    <source>
        <dbReference type="ARBA" id="ARBA00005377"/>
    </source>
</evidence>
<comment type="similarity">
    <text evidence="2">Belongs to the ERG28 family.</text>
</comment>
<dbReference type="EMBL" id="JAZDUA010000297">
    <property type="protein sequence ID" value="KAK7861857.1"/>
    <property type="molecule type" value="Genomic_DNA"/>
</dbReference>
<dbReference type="Proteomes" id="UP001378592">
    <property type="component" value="Unassembled WGS sequence"/>
</dbReference>
<evidence type="ECO:0000313" key="15">
    <source>
        <dbReference type="Proteomes" id="UP001378592"/>
    </source>
</evidence>
<evidence type="ECO:0000256" key="3">
    <source>
        <dbReference type="ARBA" id="ARBA00022516"/>
    </source>
</evidence>
<keyword evidence="8" id="KW-0756">Sterol biosynthesis</keyword>
<keyword evidence="15" id="KW-1185">Reference proteome</keyword>
<evidence type="ECO:0000256" key="4">
    <source>
        <dbReference type="ARBA" id="ARBA00022692"/>
    </source>
</evidence>
<proteinExistence type="inferred from homology"/>
<comment type="caution">
    <text evidence="14">The sequence shown here is derived from an EMBL/GenBank/DDBJ whole genome shotgun (WGS) entry which is preliminary data.</text>
</comment>
<evidence type="ECO:0000256" key="10">
    <source>
        <dbReference type="ARBA" id="ARBA00023136"/>
    </source>
</evidence>
<accession>A0AAN9VI85</accession>
<protein>
    <submittedName>
        <fullName evidence="14">Uncharacterized protein</fullName>
    </submittedName>
</protein>
<keyword evidence="3" id="KW-0444">Lipid biosynthesis</keyword>
<dbReference type="GO" id="GO:0030674">
    <property type="term" value="F:protein-macromolecule adaptor activity"/>
    <property type="evidence" value="ECO:0007669"/>
    <property type="project" value="TreeGrafter"/>
</dbReference>
<evidence type="ECO:0000256" key="6">
    <source>
        <dbReference type="ARBA" id="ARBA00022955"/>
    </source>
</evidence>
<keyword evidence="12" id="KW-0753">Steroid metabolism</keyword>
<keyword evidence="10 13" id="KW-0472">Membrane</keyword>
<sequence length="157" mass="17863">MDQKALYAFRGWIAFVAFMDLGNAVRSYIEKRSYLGEITGLLSEDALLPRVLGVYSILKAVALIHCTLFIHYKPVVSLGEFALLITILLHFSEVFYFQSIAPTFHVVFQSILNGITLMGLVFLPKRLLEPTPVIEDENTELLKQANVFKRRRNKKAT</sequence>
<keyword evidence="11" id="KW-1207">Sterol metabolism</keyword>
<evidence type="ECO:0000256" key="12">
    <source>
        <dbReference type="ARBA" id="ARBA00023221"/>
    </source>
</evidence>
<keyword evidence="5" id="KW-0256">Endoplasmic reticulum</keyword>
<dbReference type="InterPro" id="IPR005352">
    <property type="entry name" value="Erg28"/>
</dbReference>
<reference evidence="14 15" key="1">
    <citation type="submission" date="2024-03" db="EMBL/GenBank/DDBJ databases">
        <title>The genome assembly and annotation of the cricket Gryllus longicercus Weissman &amp; Gray.</title>
        <authorList>
            <person name="Szrajer S."/>
            <person name="Gray D."/>
            <person name="Ylla G."/>
        </authorList>
    </citation>
    <scope>NUCLEOTIDE SEQUENCE [LARGE SCALE GENOMIC DNA]</scope>
    <source>
        <strain evidence="14">DAG 2021-001</strain>
        <tissue evidence="14">Whole body minus gut</tissue>
    </source>
</reference>
<dbReference type="PANTHER" id="PTHR15451">
    <property type="entry name" value="ERGOSTEROL BIOSYNTHETIC PROTEIN 28-RELATED"/>
    <property type="match status" value="1"/>
</dbReference>
<dbReference type="GO" id="GO:0016126">
    <property type="term" value="P:sterol biosynthetic process"/>
    <property type="evidence" value="ECO:0007669"/>
    <property type="project" value="UniProtKB-KW"/>
</dbReference>
<evidence type="ECO:0000256" key="7">
    <source>
        <dbReference type="ARBA" id="ARBA00022989"/>
    </source>
</evidence>
<keyword evidence="6" id="KW-0752">Steroid biosynthesis</keyword>
<evidence type="ECO:0000256" key="13">
    <source>
        <dbReference type="SAM" id="Phobius"/>
    </source>
</evidence>
<dbReference type="GO" id="GO:0005789">
    <property type="term" value="C:endoplasmic reticulum membrane"/>
    <property type="evidence" value="ECO:0007669"/>
    <property type="project" value="UniProtKB-SubCell"/>
</dbReference>
<dbReference type="PANTHER" id="PTHR15451:SF19">
    <property type="entry name" value="ERGOSTEROL BIOSYNTHETIC PROTEIN 28 HOMOLOG"/>
    <property type="match status" value="1"/>
</dbReference>
<feature type="transmembrane region" description="Helical" evidence="13">
    <location>
        <begin position="77"/>
        <end position="97"/>
    </location>
</feature>
<comment type="subcellular location">
    <subcellularLocation>
        <location evidence="1">Endoplasmic reticulum membrane</location>
        <topology evidence="1">Multi-pass membrane protein</topology>
    </subcellularLocation>
</comment>
<keyword evidence="9" id="KW-0443">Lipid metabolism</keyword>
<evidence type="ECO:0000256" key="1">
    <source>
        <dbReference type="ARBA" id="ARBA00004477"/>
    </source>
</evidence>
<feature type="transmembrane region" description="Helical" evidence="13">
    <location>
        <begin position="49"/>
        <end position="70"/>
    </location>
</feature>
<feature type="transmembrane region" description="Helical" evidence="13">
    <location>
        <begin position="12"/>
        <end position="29"/>
    </location>
</feature>
<evidence type="ECO:0000256" key="8">
    <source>
        <dbReference type="ARBA" id="ARBA00023011"/>
    </source>
</evidence>
<evidence type="ECO:0000256" key="5">
    <source>
        <dbReference type="ARBA" id="ARBA00022824"/>
    </source>
</evidence>
<dbReference type="AlphaFoldDB" id="A0AAN9VI85"/>
<gene>
    <name evidence="14" type="ORF">R5R35_013490</name>
</gene>
<feature type="transmembrane region" description="Helical" evidence="13">
    <location>
        <begin position="103"/>
        <end position="123"/>
    </location>
</feature>
<organism evidence="14 15">
    <name type="scientific">Gryllus longicercus</name>
    <dbReference type="NCBI Taxonomy" id="2509291"/>
    <lineage>
        <taxon>Eukaryota</taxon>
        <taxon>Metazoa</taxon>
        <taxon>Ecdysozoa</taxon>
        <taxon>Arthropoda</taxon>
        <taxon>Hexapoda</taxon>
        <taxon>Insecta</taxon>
        <taxon>Pterygota</taxon>
        <taxon>Neoptera</taxon>
        <taxon>Polyneoptera</taxon>
        <taxon>Orthoptera</taxon>
        <taxon>Ensifera</taxon>
        <taxon>Gryllidea</taxon>
        <taxon>Grylloidea</taxon>
        <taxon>Gryllidae</taxon>
        <taxon>Gryllinae</taxon>
        <taxon>Gryllus</taxon>
    </lineage>
</organism>